<dbReference type="Proteomes" id="UP000195540">
    <property type="component" value="Chromosome"/>
</dbReference>
<evidence type="ECO:0000313" key="4">
    <source>
        <dbReference type="Proteomes" id="UP000195540"/>
    </source>
</evidence>
<evidence type="ECO:0000313" key="3">
    <source>
        <dbReference type="EMBL" id="EKW9776796.1"/>
    </source>
</evidence>
<keyword evidence="1" id="KW-1133">Transmembrane helix</keyword>
<name>A0AAN4C9M3_PROMI</name>
<proteinExistence type="predicted"/>
<evidence type="ECO:0000313" key="2">
    <source>
        <dbReference type="EMBL" id="ARX33370.1"/>
    </source>
</evidence>
<accession>A0AAN4C9M3</accession>
<dbReference type="EMBL" id="CP021694">
    <property type="protein sequence ID" value="ARX33370.1"/>
    <property type="molecule type" value="Genomic_DNA"/>
</dbReference>
<keyword evidence="1" id="KW-0472">Membrane</keyword>
<evidence type="ECO:0000256" key="1">
    <source>
        <dbReference type="SAM" id="Phobius"/>
    </source>
</evidence>
<reference evidence="2 4" key="1">
    <citation type="submission" date="2017-05" db="EMBL/GenBank/DDBJ databases">
        <title>Whole genome sequencing of Proteus mirabilis AR_0155.</title>
        <authorList>
            <person name="Conlan S."/>
            <person name="Thomas P.J."/>
            <person name="Mullikin J."/>
            <person name="Frank K.M."/>
            <person name="Segre J.A."/>
        </authorList>
    </citation>
    <scope>NUCLEOTIDE SEQUENCE [LARGE SCALE GENOMIC DNA]</scope>
    <source>
        <strain evidence="2 4">AR_0155</strain>
    </source>
</reference>
<reference evidence="3" key="2">
    <citation type="submission" date="2023-06" db="EMBL/GenBank/DDBJ databases">
        <authorList>
            <consortium name="Clinical and Environmental Microbiology Branch: Whole genome sequencing antimicrobial resistance pathogens in the healthcare setting"/>
        </authorList>
    </citation>
    <scope>NUCLEOTIDE SEQUENCE</scope>
    <source>
        <strain evidence="3">Microbial</strain>
    </source>
</reference>
<dbReference type="Proteomes" id="UP001171165">
    <property type="component" value="Unassembled WGS sequence"/>
</dbReference>
<feature type="transmembrane region" description="Helical" evidence="1">
    <location>
        <begin position="129"/>
        <end position="147"/>
    </location>
</feature>
<gene>
    <name evidence="2" type="ORF">AM402_04135</name>
    <name evidence="3" type="ORF">PW210_002639</name>
</gene>
<keyword evidence="1" id="KW-0812">Transmembrane</keyword>
<evidence type="ECO:0000313" key="5">
    <source>
        <dbReference type="Proteomes" id="UP001171165"/>
    </source>
</evidence>
<dbReference type="AlphaFoldDB" id="A0AAN4C9M3"/>
<organism evidence="3 5">
    <name type="scientific">Proteus mirabilis</name>
    <dbReference type="NCBI Taxonomy" id="584"/>
    <lineage>
        <taxon>Bacteria</taxon>
        <taxon>Pseudomonadati</taxon>
        <taxon>Pseudomonadota</taxon>
        <taxon>Gammaproteobacteria</taxon>
        <taxon>Enterobacterales</taxon>
        <taxon>Morganellaceae</taxon>
        <taxon>Proteus</taxon>
    </lineage>
</organism>
<protein>
    <submittedName>
        <fullName evidence="3">Uncharacterized protein</fullName>
    </submittedName>
</protein>
<dbReference type="RefSeq" id="WP_004249200.1">
    <property type="nucleotide sequence ID" value="NZ_BGKT01000014.1"/>
</dbReference>
<dbReference type="EMBL" id="ABKSPD020000009">
    <property type="protein sequence ID" value="EKW9776796.1"/>
    <property type="molecule type" value="Genomic_DNA"/>
</dbReference>
<sequence length="357" mass="41888">MLYYIYVLSGPLKGIITPLLPNQYSLILHSKEHIENKIENEKLTLYIPCNKKEHEKIITIMLDEHNTKNNKYKIEDGLISKEISKELPLELDKPIYINNFPIFLISHKDDLSITSFDLNSKKWTINRKIIVSFIFVIAFFIVSFTFMDVSKLLENKPKELAFKSSYSNEFKGENGYLCIYTEPYSSKNLIKDSDSKTKISFLNKEKIIKLATNNKIHVTLKDNTKPIVSFFYYNKNEKLKIIQAINDNFPKNCQPIIKELSIAKIVEEINKLNFTKTIGYTIEEKNNGLIFIFDDKLSVNDKEKFNAYIKKQAAFFGRKFIFYRENKVNINLKNKAMLQEDNGYIFLDNQHRYFPQG</sequence>